<sequence>MSASLLISRRLSSTRPDGITVAGRAHGTSTAPRSFAQIGLAKAHIGVAIAPRPRVFQLYSVSEVLESATVSAPEKTVDGKKSGTVTIKVGKGGNVNSIAGKIAFSAREGKLSTVRCVGPQCINLAAKAIAISRSYLSSDGIDISCKPSYEDLGRSTDDKPLMGVSFQLTNEQGRAPAPAASEDVVEMYIRGDSKPQVVAGALAARIRENRPAVHLTAIGINAVRAAVLTLSKARQYLRKDRKDIRVLPEFIKVQKEDREVSALRFTVLAENVAPAPEVREGGERN</sequence>
<keyword evidence="2" id="KW-1185">Reference proteome</keyword>
<proteinExistence type="predicted"/>
<dbReference type="Gene3D" id="3.30.110.20">
    <property type="entry name" value="Alba-like domain"/>
    <property type="match status" value="2"/>
</dbReference>
<evidence type="ECO:0000313" key="2">
    <source>
        <dbReference type="Proteomes" id="UP000001058"/>
    </source>
</evidence>
<protein>
    <submittedName>
        <fullName evidence="1">Uncharacterized protein</fullName>
    </submittedName>
</protein>
<accession>D8THK8</accession>
<dbReference type="InterPro" id="IPR036882">
    <property type="entry name" value="Alba-like_dom_sf"/>
</dbReference>
<dbReference type="OrthoDB" id="10267179at2759"/>
<dbReference type="Proteomes" id="UP000001058">
    <property type="component" value="Unassembled WGS sequence"/>
</dbReference>
<dbReference type="PANTHER" id="PTHR35331:SF1">
    <property type="entry name" value="STAGE V SPORULATION PROTEIN S"/>
    <property type="match status" value="1"/>
</dbReference>
<name>D8THK8_VOLCA</name>
<dbReference type="PANTHER" id="PTHR35331">
    <property type="entry name" value="STAGE V SPORULATION PROTEIN S"/>
    <property type="match status" value="1"/>
</dbReference>
<dbReference type="KEGG" id="vcn:VOLCADRAFT_102710"/>
<dbReference type="GeneID" id="9625501"/>
<dbReference type="Pfam" id="PF04232">
    <property type="entry name" value="SpoVS"/>
    <property type="match status" value="2"/>
</dbReference>
<evidence type="ECO:0000313" key="1">
    <source>
        <dbReference type="EMBL" id="EFJ53087.1"/>
    </source>
</evidence>
<reference evidence="1 2" key="1">
    <citation type="journal article" date="2010" name="Science">
        <title>Genomic analysis of organismal complexity in the multicellular green alga Volvox carteri.</title>
        <authorList>
            <person name="Prochnik S.E."/>
            <person name="Umen J."/>
            <person name="Nedelcu A.M."/>
            <person name="Hallmann A."/>
            <person name="Miller S.M."/>
            <person name="Nishii I."/>
            <person name="Ferris P."/>
            <person name="Kuo A."/>
            <person name="Mitros T."/>
            <person name="Fritz-Laylin L.K."/>
            <person name="Hellsten U."/>
            <person name="Chapman J."/>
            <person name="Simakov O."/>
            <person name="Rensing S.A."/>
            <person name="Terry A."/>
            <person name="Pangilinan J."/>
            <person name="Kapitonov V."/>
            <person name="Jurka J."/>
            <person name="Salamov A."/>
            <person name="Shapiro H."/>
            <person name="Schmutz J."/>
            <person name="Grimwood J."/>
            <person name="Lindquist E."/>
            <person name="Lucas S."/>
            <person name="Grigoriev I.V."/>
            <person name="Schmitt R."/>
            <person name="Kirk D."/>
            <person name="Rokhsar D.S."/>
        </authorList>
    </citation>
    <scope>NUCLEOTIDE SEQUENCE [LARGE SCALE GENOMIC DNA]</scope>
    <source>
        <strain evidence="2">f. Nagariensis / Eve</strain>
    </source>
</reference>
<dbReference type="InParanoid" id="D8THK8"/>
<dbReference type="eggNOG" id="ENOG502SB5U">
    <property type="taxonomic scope" value="Eukaryota"/>
</dbReference>
<dbReference type="EMBL" id="GL378323">
    <property type="protein sequence ID" value="EFJ53087.1"/>
    <property type="molecule type" value="Genomic_DNA"/>
</dbReference>
<dbReference type="InterPro" id="IPR007347">
    <property type="entry name" value="SpoVS"/>
</dbReference>
<organism evidence="2">
    <name type="scientific">Volvox carteri f. nagariensis</name>
    <dbReference type="NCBI Taxonomy" id="3068"/>
    <lineage>
        <taxon>Eukaryota</taxon>
        <taxon>Viridiplantae</taxon>
        <taxon>Chlorophyta</taxon>
        <taxon>core chlorophytes</taxon>
        <taxon>Chlorophyceae</taxon>
        <taxon>CS clade</taxon>
        <taxon>Chlamydomonadales</taxon>
        <taxon>Volvocaceae</taxon>
        <taxon>Volvox</taxon>
    </lineage>
</organism>
<dbReference type="AlphaFoldDB" id="D8THK8"/>
<gene>
    <name evidence="1" type="ORF">VOLCADRAFT_102710</name>
</gene>
<dbReference type="GO" id="GO:0003676">
    <property type="term" value="F:nucleic acid binding"/>
    <property type="evidence" value="ECO:0007669"/>
    <property type="project" value="InterPro"/>
</dbReference>
<dbReference type="RefSeq" id="XP_002946092.1">
    <property type="nucleotide sequence ID" value="XM_002946046.1"/>
</dbReference>